<accession>A0A8J4XX44</accession>
<dbReference type="GO" id="GO:0008333">
    <property type="term" value="P:endosome to lysosome transport"/>
    <property type="evidence" value="ECO:0007669"/>
    <property type="project" value="TreeGrafter"/>
</dbReference>
<dbReference type="Pfam" id="PF00787">
    <property type="entry name" value="PX"/>
    <property type="match status" value="1"/>
</dbReference>
<keyword evidence="7" id="KW-1185">Reference proteome</keyword>
<feature type="compositionally biased region" description="Polar residues" evidence="4">
    <location>
        <begin position="83"/>
        <end position="107"/>
    </location>
</feature>
<gene>
    <name evidence="6" type="primary">SNX16_1</name>
    <name evidence="6" type="ORF">GWK47_022236</name>
</gene>
<dbReference type="PROSITE" id="PS50195">
    <property type="entry name" value="PX"/>
    <property type="match status" value="1"/>
</dbReference>
<dbReference type="EMBL" id="JACEEZ010023948">
    <property type="protein sequence ID" value="KAG0710720.1"/>
    <property type="molecule type" value="Genomic_DNA"/>
</dbReference>
<dbReference type="PANTHER" id="PTHR22999">
    <property type="entry name" value="PX SERINE/THREONINE KINASE PXK"/>
    <property type="match status" value="1"/>
</dbReference>
<dbReference type="SUPFAM" id="SSF64268">
    <property type="entry name" value="PX domain"/>
    <property type="match status" value="1"/>
</dbReference>
<dbReference type="InterPro" id="IPR001683">
    <property type="entry name" value="PX_dom"/>
</dbReference>
<feature type="domain" description="PX" evidence="5">
    <location>
        <begin position="128"/>
        <end position="242"/>
    </location>
</feature>
<dbReference type="Gene3D" id="3.30.1520.10">
    <property type="entry name" value="Phox-like domain"/>
    <property type="match status" value="1"/>
</dbReference>
<feature type="region of interest" description="Disordered" evidence="4">
    <location>
        <begin position="1"/>
        <end position="30"/>
    </location>
</feature>
<feature type="coiled-coil region" evidence="3">
    <location>
        <begin position="254"/>
        <end position="281"/>
    </location>
</feature>
<evidence type="ECO:0000313" key="7">
    <source>
        <dbReference type="Proteomes" id="UP000770661"/>
    </source>
</evidence>
<proteinExistence type="predicted"/>
<keyword evidence="2" id="KW-0963">Cytoplasm</keyword>
<dbReference type="AlphaFoldDB" id="A0A8J4XX44"/>
<organism evidence="6 7">
    <name type="scientific">Chionoecetes opilio</name>
    <name type="common">Atlantic snow crab</name>
    <name type="synonym">Cancer opilio</name>
    <dbReference type="NCBI Taxonomy" id="41210"/>
    <lineage>
        <taxon>Eukaryota</taxon>
        <taxon>Metazoa</taxon>
        <taxon>Ecdysozoa</taxon>
        <taxon>Arthropoda</taxon>
        <taxon>Crustacea</taxon>
        <taxon>Multicrustacea</taxon>
        <taxon>Malacostraca</taxon>
        <taxon>Eumalacostraca</taxon>
        <taxon>Eucarida</taxon>
        <taxon>Decapoda</taxon>
        <taxon>Pleocyemata</taxon>
        <taxon>Brachyura</taxon>
        <taxon>Eubrachyura</taxon>
        <taxon>Majoidea</taxon>
        <taxon>Majidae</taxon>
        <taxon>Chionoecetes</taxon>
    </lineage>
</organism>
<keyword evidence="3" id="KW-0175">Coiled coil</keyword>
<dbReference type="GO" id="GO:0006622">
    <property type="term" value="P:protein targeting to lysosome"/>
    <property type="evidence" value="ECO:0007669"/>
    <property type="project" value="TreeGrafter"/>
</dbReference>
<dbReference type="PANTHER" id="PTHR22999:SF23">
    <property type="entry name" value="SORTING NEXIN-16"/>
    <property type="match status" value="1"/>
</dbReference>
<dbReference type="GO" id="GO:0005769">
    <property type="term" value="C:early endosome"/>
    <property type="evidence" value="ECO:0007669"/>
    <property type="project" value="TreeGrafter"/>
</dbReference>
<dbReference type="GO" id="GO:0045022">
    <property type="term" value="P:early endosome to late endosome transport"/>
    <property type="evidence" value="ECO:0007669"/>
    <property type="project" value="TreeGrafter"/>
</dbReference>
<evidence type="ECO:0000256" key="1">
    <source>
        <dbReference type="ARBA" id="ARBA00004496"/>
    </source>
</evidence>
<sequence length="410" mass="45638">MSSRAAAISRSRAASREATPTPSRAVSRFPSCNELNEESISIIINPVQVALPSYPLSFDNSVNSSLQLSSRRRSDPTPPWRGSFSNLTSADSTPSSELSPDSGQATDSPLAGPGTSTGFASAIEEPSSCLYHTPIVGYEVLEERARFTVFKIKVSHQPSGNHWFVFHRYTDFAHLNRTLRKEFPGVHFALPPKRWFGNNFDPIFLEDRQLDLQAFINNIIDFTRIREKKCVRDFFCLDNPTGPHDTLEESQAMYQSHEETVSNLQDCLKEKESELVVLRSQNNFIMLQLQTLVKALRLECDPKSPVSSERSSSHELNLALLNICERTLDGGITHTSVRPRRNGVVGFSQDTSPVQQGRVNSLAESPLHRTFDKTFLPRSCSHNTLSSTAAANGRAAKPLFVIEGDKEASR</sequence>
<comment type="subcellular location">
    <subcellularLocation>
        <location evidence="1">Cytoplasm</location>
    </subcellularLocation>
</comment>
<dbReference type="InterPro" id="IPR051837">
    <property type="entry name" value="SortingNexin/PXDomain-PKLike"/>
</dbReference>
<evidence type="ECO:0000259" key="5">
    <source>
        <dbReference type="PROSITE" id="PS50195"/>
    </source>
</evidence>
<evidence type="ECO:0000313" key="6">
    <source>
        <dbReference type="EMBL" id="KAG0710720.1"/>
    </source>
</evidence>
<dbReference type="OrthoDB" id="76516at2759"/>
<dbReference type="GO" id="GO:0035091">
    <property type="term" value="F:phosphatidylinositol binding"/>
    <property type="evidence" value="ECO:0007669"/>
    <property type="project" value="InterPro"/>
</dbReference>
<protein>
    <submittedName>
        <fullName evidence="6">Sorting nexin-16</fullName>
    </submittedName>
</protein>
<evidence type="ECO:0000256" key="2">
    <source>
        <dbReference type="ARBA" id="ARBA00022490"/>
    </source>
</evidence>
<evidence type="ECO:0000256" key="3">
    <source>
        <dbReference type="SAM" id="Coils"/>
    </source>
</evidence>
<dbReference type="SMART" id="SM00312">
    <property type="entry name" value="PX"/>
    <property type="match status" value="1"/>
</dbReference>
<evidence type="ECO:0000256" key="4">
    <source>
        <dbReference type="SAM" id="MobiDB-lite"/>
    </source>
</evidence>
<reference evidence="6" key="1">
    <citation type="submission" date="2020-07" db="EMBL/GenBank/DDBJ databases">
        <title>The High-quality genome of the commercially important snow crab, Chionoecetes opilio.</title>
        <authorList>
            <person name="Jeong J.-H."/>
            <person name="Ryu S."/>
        </authorList>
    </citation>
    <scope>NUCLEOTIDE SEQUENCE</scope>
    <source>
        <strain evidence="6">MADBK_172401_WGS</strain>
        <tissue evidence="6">Digestive gland</tissue>
    </source>
</reference>
<dbReference type="Proteomes" id="UP000770661">
    <property type="component" value="Unassembled WGS sequence"/>
</dbReference>
<comment type="caution">
    <text evidence="6">The sequence shown here is derived from an EMBL/GenBank/DDBJ whole genome shotgun (WGS) entry which is preliminary data.</text>
</comment>
<feature type="region of interest" description="Disordered" evidence="4">
    <location>
        <begin position="68"/>
        <end position="118"/>
    </location>
</feature>
<dbReference type="InterPro" id="IPR036871">
    <property type="entry name" value="PX_dom_sf"/>
</dbReference>
<feature type="compositionally biased region" description="Low complexity" evidence="4">
    <location>
        <begin position="1"/>
        <end position="12"/>
    </location>
</feature>
<name>A0A8J4XX44_CHIOP</name>
<dbReference type="GO" id="GO:0005770">
    <property type="term" value="C:late endosome"/>
    <property type="evidence" value="ECO:0007669"/>
    <property type="project" value="TreeGrafter"/>
</dbReference>